<accession>A0A7S2GFY2</accession>
<reference evidence="1" key="1">
    <citation type="submission" date="2021-01" db="EMBL/GenBank/DDBJ databases">
        <authorList>
            <person name="Corre E."/>
            <person name="Pelletier E."/>
            <person name="Niang G."/>
            <person name="Scheremetjew M."/>
            <person name="Finn R."/>
            <person name="Kale V."/>
            <person name="Holt S."/>
            <person name="Cochrane G."/>
            <person name="Meng A."/>
            <person name="Brown T."/>
            <person name="Cohen L."/>
        </authorList>
    </citation>
    <scope>NUCLEOTIDE SEQUENCE</scope>
    <source>
        <strain evidence="1">UTEX LB 985</strain>
    </source>
</reference>
<organism evidence="1">
    <name type="scientific">Haptolina brevifila</name>
    <dbReference type="NCBI Taxonomy" id="156173"/>
    <lineage>
        <taxon>Eukaryota</taxon>
        <taxon>Haptista</taxon>
        <taxon>Haptophyta</taxon>
        <taxon>Prymnesiophyceae</taxon>
        <taxon>Prymnesiales</taxon>
        <taxon>Prymnesiaceae</taxon>
        <taxon>Haptolina</taxon>
    </lineage>
</organism>
<dbReference type="EMBL" id="HBGU01029576">
    <property type="protein sequence ID" value="CAD9451057.1"/>
    <property type="molecule type" value="Transcribed_RNA"/>
</dbReference>
<evidence type="ECO:0000313" key="1">
    <source>
        <dbReference type="EMBL" id="CAD9451057.1"/>
    </source>
</evidence>
<protein>
    <submittedName>
        <fullName evidence="1">Uncharacterized protein</fullName>
    </submittedName>
</protein>
<name>A0A7S2GFY2_9EUKA</name>
<sequence length="179" mass="19962">MPQVNAGRPDSMRTPFYRGLTTGALLRALDESQGRRQLRSAQEREAAQFQAAAGSSTQAVAPSPFPSPALPVGMPARAPQLNAPARPPSAVWKRVFEACTPLKLSELDGSAGVPQYCTRDGLLEYNRALLPTQALTAHQRQDVDHLRWVLRSEMEAQHMHSFQWNPVDPPPRKQRYRKQ</sequence>
<dbReference type="AlphaFoldDB" id="A0A7S2GFY2"/>
<proteinExistence type="predicted"/>
<gene>
    <name evidence="1" type="ORF">CBRE1094_LOCUS16117</name>
</gene>